<evidence type="ECO:0000313" key="2">
    <source>
        <dbReference type="Proteomes" id="UP000710432"/>
    </source>
</evidence>
<reference evidence="1" key="1">
    <citation type="submission" date="2020-03" db="EMBL/GenBank/DDBJ databases">
        <title>Studies in the Genomics of Life Span.</title>
        <authorList>
            <person name="Glass D."/>
        </authorList>
    </citation>
    <scope>NUCLEOTIDE SEQUENCE</scope>
    <source>
        <strain evidence="1">LTLLF</strain>
        <tissue evidence="1">Muscle</tissue>
    </source>
</reference>
<evidence type="ECO:0000313" key="1">
    <source>
        <dbReference type="EMBL" id="KAH0514173.1"/>
    </source>
</evidence>
<dbReference type="Proteomes" id="UP000710432">
    <property type="component" value="Unassembled WGS sequence"/>
</dbReference>
<comment type="caution">
    <text evidence="1">The sequence shown here is derived from an EMBL/GenBank/DDBJ whole genome shotgun (WGS) entry which is preliminary data.</text>
</comment>
<gene>
    <name evidence="1" type="ORF">LTLLF_136365</name>
</gene>
<organism evidence="1 2">
    <name type="scientific">Microtus ochrogaster</name>
    <name type="common">Prairie vole</name>
    <dbReference type="NCBI Taxonomy" id="79684"/>
    <lineage>
        <taxon>Eukaryota</taxon>
        <taxon>Metazoa</taxon>
        <taxon>Chordata</taxon>
        <taxon>Craniata</taxon>
        <taxon>Vertebrata</taxon>
        <taxon>Euteleostomi</taxon>
        <taxon>Mammalia</taxon>
        <taxon>Eutheria</taxon>
        <taxon>Euarchontoglires</taxon>
        <taxon>Glires</taxon>
        <taxon>Rodentia</taxon>
        <taxon>Myomorpha</taxon>
        <taxon>Muroidea</taxon>
        <taxon>Cricetidae</taxon>
        <taxon>Arvicolinae</taxon>
        <taxon>Microtus</taxon>
    </lineage>
</organism>
<dbReference type="EMBL" id="JAATJU010021265">
    <property type="protein sequence ID" value="KAH0514173.1"/>
    <property type="molecule type" value="Genomic_DNA"/>
</dbReference>
<proteinExistence type="predicted"/>
<protein>
    <submittedName>
        <fullName evidence="1">Uncharacterized protein</fullName>
    </submittedName>
</protein>
<dbReference type="AlphaFoldDB" id="A0A8J6GQX3"/>
<name>A0A8J6GQX3_MICOH</name>
<accession>A0A8J6GQX3</accession>
<sequence length="141" mass="14837">MMGLSEVARATQTPNLSIQYRHSPWLPPCHGVTLELGSERARPHVDPAIGLSLQGLGRRCCRGFGQTHYEPAASAQAPSTDQLLPHLSGVVAASLCSAWDPGAQSHIPRPVAALSQPFAVSTSGKAALYTPLPPARTPPLC</sequence>